<dbReference type="PROSITE" id="PS51175">
    <property type="entry name" value="CBM6"/>
    <property type="match status" value="1"/>
</dbReference>
<reference evidence="7 8" key="1">
    <citation type="submission" date="2017-10" db="EMBL/GenBank/DDBJ databases">
        <title>Draft genome of actinobacteria isolated from guarana (Paullinia cupana (Mart.) Ducke.</title>
        <authorList>
            <person name="Siqueira K.A."/>
            <person name="Liotti R.G."/>
            <person name="Mendes T.A."/>
            <person name="Soares M.A."/>
        </authorList>
    </citation>
    <scope>NUCLEOTIDE SEQUENCE [LARGE SCALE GENOMIC DNA]</scope>
    <source>
        <strain evidence="7 8">199</strain>
    </source>
</reference>
<dbReference type="SUPFAM" id="SSF49785">
    <property type="entry name" value="Galactose-binding domain-like"/>
    <property type="match status" value="1"/>
</dbReference>
<evidence type="ECO:0000259" key="5">
    <source>
        <dbReference type="PROSITE" id="PS51175"/>
    </source>
</evidence>
<feature type="domain" description="CBM6" evidence="5">
    <location>
        <begin position="342"/>
        <end position="472"/>
    </location>
</feature>
<dbReference type="Proteomes" id="UP000276379">
    <property type="component" value="Unassembled WGS sequence"/>
</dbReference>
<dbReference type="GO" id="GO:0030246">
    <property type="term" value="F:carbohydrate binding"/>
    <property type="evidence" value="ECO:0007669"/>
    <property type="project" value="InterPro"/>
</dbReference>
<dbReference type="Pfam" id="PF00722">
    <property type="entry name" value="Glyco_hydro_16"/>
    <property type="match status" value="1"/>
</dbReference>
<feature type="compositionally biased region" description="Polar residues" evidence="3">
    <location>
        <begin position="74"/>
        <end position="83"/>
    </location>
</feature>
<comment type="caution">
    <text evidence="7">The sequence shown here is derived from an EMBL/GenBank/DDBJ whole genome shotgun (WGS) entry which is preliminary data.</text>
</comment>
<sequence>MSDSSGTPRPRSHSRPRSVRRALMAAVATFGLAAAVATAATGPADASAPAPPSGWSQVFLDDFDGAAGSSINTSNWQFDTGTSYPGGAGSWGTGEVESMTSSTSNVSLDGNGDLLITPRRDASGNWTSGRIETTRTDFQPPAGGKLRVEARLQMPNVTGDAAAGYWPAFWMLGAPFRGNYQNWPGVGELDIMENVQGLNKTWATMHCGTSPGGPCNETSGIGNSTACPNTTCQSGFHTYTMEWDRSVSPEAIRFFVDGVNYQTVTANQMDAATWTNATNHGFFVILNVAMGGGFPGAFGGGPTGATEPGHPMVVDYVQVLQSPGGGGGGTTPPPPGNRDAYGQIQAESYDGQSGVATETTTDTGGGQDMGYLANGDWALYKGVNFGSTPATQFYGRVASGAGGGVSGLVEVRLDSRTNAPIGSFAVGDTGGWQSWRTVPANIGSVTGTHDVYLTFSSGQPADFVNVNWFGFGH</sequence>
<keyword evidence="8" id="KW-1185">Reference proteome</keyword>
<gene>
    <name evidence="7" type="ORF">CQW44_21030</name>
</gene>
<dbReference type="SUPFAM" id="SSF49899">
    <property type="entry name" value="Concanavalin A-like lectins/glucanases"/>
    <property type="match status" value="1"/>
</dbReference>
<dbReference type="GO" id="GO:0005975">
    <property type="term" value="P:carbohydrate metabolic process"/>
    <property type="evidence" value="ECO:0007669"/>
    <property type="project" value="InterPro"/>
</dbReference>
<feature type="region of interest" description="Disordered" evidence="3">
    <location>
        <begin position="319"/>
        <end position="342"/>
    </location>
</feature>
<name>A0A426S4J6_9ACTN</name>
<dbReference type="Gene3D" id="2.60.120.260">
    <property type="entry name" value="Galactose-binding domain-like"/>
    <property type="match status" value="1"/>
</dbReference>
<dbReference type="PANTHER" id="PTHR10963:SF55">
    <property type="entry name" value="GLYCOSIDE HYDROLASE FAMILY 16 PROTEIN"/>
    <property type="match status" value="1"/>
</dbReference>
<dbReference type="InterPro" id="IPR006584">
    <property type="entry name" value="Cellulose-bd_IV"/>
</dbReference>
<evidence type="ECO:0000313" key="8">
    <source>
        <dbReference type="Proteomes" id="UP000276379"/>
    </source>
</evidence>
<dbReference type="AlphaFoldDB" id="A0A426S4J6"/>
<protein>
    <submittedName>
        <fullName evidence="7">1,3-beta-glucanase</fullName>
    </submittedName>
</protein>
<comment type="similarity">
    <text evidence="1">Belongs to the glycosyl hydrolase 16 family.</text>
</comment>
<dbReference type="CDD" id="cd02182">
    <property type="entry name" value="GH16_Strep_laminarinase_like"/>
    <property type="match status" value="1"/>
</dbReference>
<dbReference type="InterPro" id="IPR005084">
    <property type="entry name" value="CBM6"/>
</dbReference>
<accession>A0A426S4J6</accession>
<dbReference type="GO" id="GO:0004553">
    <property type="term" value="F:hydrolase activity, hydrolyzing O-glycosyl compounds"/>
    <property type="evidence" value="ECO:0007669"/>
    <property type="project" value="InterPro"/>
</dbReference>
<dbReference type="InterPro" id="IPR013320">
    <property type="entry name" value="ConA-like_dom_sf"/>
</dbReference>
<dbReference type="InterPro" id="IPR006311">
    <property type="entry name" value="TAT_signal"/>
</dbReference>
<evidence type="ECO:0000313" key="7">
    <source>
        <dbReference type="EMBL" id="RRQ84567.1"/>
    </source>
</evidence>
<dbReference type="EMBL" id="PDES01000009">
    <property type="protein sequence ID" value="RRQ84567.1"/>
    <property type="molecule type" value="Genomic_DNA"/>
</dbReference>
<evidence type="ECO:0000256" key="2">
    <source>
        <dbReference type="ARBA" id="ARBA00022729"/>
    </source>
</evidence>
<feature type="signal peptide" evidence="4">
    <location>
        <begin position="1"/>
        <end position="39"/>
    </location>
</feature>
<dbReference type="PANTHER" id="PTHR10963">
    <property type="entry name" value="GLYCOSYL HYDROLASE-RELATED"/>
    <property type="match status" value="1"/>
</dbReference>
<evidence type="ECO:0000256" key="1">
    <source>
        <dbReference type="ARBA" id="ARBA00006865"/>
    </source>
</evidence>
<dbReference type="Pfam" id="PF03422">
    <property type="entry name" value="CBM_6"/>
    <property type="match status" value="1"/>
</dbReference>
<feature type="chain" id="PRO_5038644130" evidence="4">
    <location>
        <begin position="40"/>
        <end position="473"/>
    </location>
</feature>
<dbReference type="InterPro" id="IPR008979">
    <property type="entry name" value="Galactose-bd-like_sf"/>
</dbReference>
<dbReference type="PROSITE" id="PS51318">
    <property type="entry name" value="TAT"/>
    <property type="match status" value="1"/>
</dbReference>
<evidence type="ECO:0000256" key="3">
    <source>
        <dbReference type="SAM" id="MobiDB-lite"/>
    </source>
</evidence>
<dbReference type="CDD" id="cd04084">
    <property type="entry name" value="CBM6_xylanase-like"/>
    <property type="match status" value="1"/>
</dbReference>
<feature type="domain" description="GH16" evidence="6">
    <location>
        <begin position="2"/>
        <end position="325"/>
    </location>
</feature>
<dbReference type="PROSITE" id="PS51762">
    <property type="entry name" value="GH16_2"/>
    <property type="match status" value="1"/>
</dbReference>
<dbReference type="InterPro" id="IPR050546">
    <property type="entry name" value="Glycosyl_Hydrlase_16"/>
</dbReference>
<dbReference type="InterPro" id="IPR000757">
    <property type="entry name" value="Beta-glucanase-like"/>
</dbReference>
<proteinExistence type="inferred from homology"/>
<keyword evidence="2 4" id="KW-0732">Signal</keyword>
<organism evidence="7 8">
    <name type="scientific">Streptomyces griseofuscus</name>
    <dbReference type="NCBI Taxonomy" id="146922"/>
    <lineage>
        <taxon>Bacteria</taxon>
        <taxon>Bacillati</taxon>
        <taxon>Actinomycetota</taxon>
        <taxon>Actinomycetes</taxon>
        <taxon>Kitasatosporales</taxon>
        <taxon>Streptomycetaceae</taxon>
        <taxon>Streptomyces</taxon>
    </lineage>
</organism>
<feature type="compositionally biased region" description="Polar residues" evidence="3">
    <location>
        <begin position="98"/>
        <end position="108"/>
    </location>
</feature>
<feature type="region of interest" description="Disordered" evidence="3">
    <location>
        <begin position="74"/>
        <end position="142"/>
    </location>
</feature>
<evidence type="ECO:0000256" key="4">
    <source>
        <dbReference type="SAM" id="SignalP"/>
    </source>
</evidence>
<dbReference type="RefSeq" id="WP_125214027.1">
    <property type="nucleotide sequence ID" value="NZ_PDES01000009.1"/>
</dbReference>
<dbReference type="Gene3D" id="2.60.120.200">
    <property type="match status" value="1"/>
</dbReference>
<evidence type="ECO:0000259" key="6">
    <source>
        <dbReference type="PROSITE" id="PS51762"/>
    </source>
</evidence>
<dbReference type="SMART" id="SM00606">
    <property type="entry name" value="CBD_IV"/>
    <property type="match status" value="1"/>
</dbReference>